<keyword evidence="2" id="KW-1185">Reference proteome</keyword>
<dbReference type="Proteomes" id="UP001057402">
    <property type="component" value="Chromosome 6"/>
</dbReference>
<dbReference type="EMBL" id="CM042885">
    <property type="protein sequence ID" value="KAI4367069.1"/>
    <property type="molecule type" value="Genomic_DNA"/>
</dbReference>
<reference evidence="2" key="1">
    <citation type="journal article" date="2023" name="Front. Plant Sci.">
        <title>Chromosomal-level genome assembly of Melastoma candidum provides insights into trichome evolution.</title>
        <authorList>
            <person name="Zhong Y."/>
            <person name="Wu W."/>
            <person name="Sun C."/>
            <person name="Zou P."/>
            <person name="Liu Y."/>
            <person name="Dai S."/>
            <person name="Zhou R."/>
        </authorList>
    </citation>
    <scope>NUCLEOTIDE SEQUENCE [LARGE SCALE GENOMIC DNA]</scope>
</reference>
<comment type="caution">
    <text evidence="1">The sequence shown here is derived from an EMBL/GenBank/DDBJ whole genome shotgun (WGS) entry which is preliminary data.</text>
</comment>
<protein>
    <submittedName>
        <fullName evidence="1">Uncharacterized protein</fullName>
    </submittedName>
</protein>
<accession>A0ACB9QPK8</accession>
<gene>
    <name evidence="1" type="ORF">MLD38_022850</name>
</gene>
<organism evidence="1 2">
    <name type="scientific">Melastoma candidum</name>
    <dbReference type="NCBI Taxonomy" id="119954"/>
    <lineage>
        <taxon>Eukaryota</taxon>
        <taxon>Viridiplantae</taxon>
        <taxon>Streptophyta</taxon>
        <taxon>Embryophyta</taxon>
        <taxon>Tracheophyta</taxon>
        <taxon>Spermatophyta</taxon>
        <taxon>Magnoliopsida</taxon>
        <taxon>eudicotyledons</taxon>
        <taxon>Gunneridae</taxon>
        <taxon>Pentapetalae</taxon>
        <taxon>rosids</taxon>
        <taxon>malvids</taxon>
        <taxon>Myrtales</taxon>
        <taxon>Melastomataceae</taxon>
        <taxon>Melastomatoideae</taxon>
        <taxon>Melastomateae</taxon>
        <taxon>Melastoma</taxon>
    </lineage>
</organism>
<evidence type="ECO:0000313" key="1">
    <source>
        <dbReference type="EMBL" id="KAI4367069.1"/>
    </source>
</evidence>
<name>A0ACB9QPK8_9MYRT</name>
<evidence type="ECO:0000313" key="2">
    <source>
        <dbReference type="Proteomes" id="UP001057402"/>
    </source>
</evidence>
<sequence length="162" mass="18241">MGQRPESLRAHRPMGPWDWERCCRLPLWFPGHIQSGTELRGVASFVGRCLVCGKKEKEDGDGGEAVGAHGGVLQEEGRVEEASHAYQSAPPRHPWTRHRHRRLRHLPRRRAGLQPHVQALSLSPSPLIPQRIIWSVGATKWFCRGVIRLQCLVSVLNKSSLS</sequence>
<proteinExistence type="predicted"/>